<dbReference type="InterPro" id="IPR036890">
    <property type="entry name" value="HATPase_C_sf"/>
</dbReference>
<dbReference type="InterPro" id="IPR020568">
    <property type="entry name" value="Ribosomal_Su5_D2-typ_SF"/>
</dbReference>
<dbReference type="SMART" id="SM00853">
    <property type="entry name" value="MutL_C"/>
    <property type="match status" value="1"/>
</dbReference>
<feature type="domain" description="DNA mismatch repair protein S5" evidence="6">
    <location>
        <begin position="208"/>
        <end position="326"/>
    </location>
</feature>
<dbReference type="Pfam" id="PF08676">
    <property type="entry name" value="MutL_C"/>
    <property type="match status" value="1"/>
</dbReference>
<dbReference type="SUPFAM" id="SSF54211">
    <property type="entry name" value="Ribosomal protein S5 domain 2-like"/>
    <property type="match status" value="1"/>
</dbReference>
<dbReference type="PANTHER" id="PTHR10073:SF12">
    <property type="entry name" value="DNA MISMATCH REPAIR PROTEIN MLH1"/>
    <property type="match status" value="1"/>
</dbReference>
<dbReference type="InterPro" id="IPR013507">
    <property type="entry name" value="DNA_mismatch_S5_2-like"/>
</dbReference>
<keyword evidence="7" id="KW-0378">Hydrolase</keyword>
<dbReference type="EMBL" id="CP093366">
    <property type="protein sequence ID" value="UQS82447.1"/>
    <property type="molecule type" value="Genomic_DNA"/>
</dbReference>
<evidence type="ECO:0000313" key="8">
    <source>
        <dbReference type="Proteomes" id="UP000831495"/>
    </source>
</evidence>
<dbReference type="Proteomes" id="UP000831495">
    <property type="component" value="Chromosome"/>
</dbReference>
<dbReference type="PROSITE" id="PS00058">
    <property type="entry name" value="DNA_MISMATCH_REPAIR_1"/>
    <property type="match status" value="1"/>
</dbReference>
<dbReference type="InterPro" id="IPR014762">
    <property type="entry name" value="DNA_mismatch_repair_CS"/>
</dbReference>
<dbReference type="Gene3D" id="3.30.1540.20">
    <property type="entry name" value="MutL, C-terminal domain, dimerisation subdomain"/>
    <property type="match status" value="1"/>
</dbReference>
<dbReference type="InterPro" id="IPR037198">
    <property type="entry name" value="MutL_C_sf"/>
</dbReference>
<dbReference type="SUPFAM" id="SSF118116">
    <property type="entry name" value="DNA mismatch repair protein MutL"/>
    <property type="match status" value="1"/>
</dbReference>
<keyword evidence="7" id="KW-0540">Nuclease</keyword>
<dbReference type="InterPro" id="IPR038973">
    <property type="entry name" value="MutL/Mlh/Pms-like"/>
</dbReference>
<dbReference type="InterPro" id="IPR014790">
    <property type="entry name" value="MutL_C"/>
</dbReference>
<dbReference type="InterPro" id="IPR014721">
    <property type="entry name" value="Ribsml_uS5_D2-typ_fold_subgr"/>
</dbReference>
<keyword evidence="2 4" id="KW-0227">DNA damage</keyword>
<organism evidence="7 8">
    <name type="scientific">Bombilactobacillus folatiphilus</name>
    <dbReference type="NCBI Taxonomy" id="2923362"/>
    <lineage>
        <taxon>Bacteria</taxon>
        <taxon>Bacillati</taxon>
        <taxon>Bacillota</taxon>
        <taxon>Bacilli</taxon>
        <taxon>Lactobacillales</taxon>
        <taxon>Lactobacillaceae</taxon>
        <taxon>Bombilactobacillus</taxon>
    </lineage>
</organism>
<comment type="similarity">
    <text evidence="1 4">Belongs to the DNA mismatch repair MutL/HexB family.</text>
</comment>
<dbReference type="Pfam" id="PF01119">
    <property type="entry name" value="DNA_mis_repair"/>
    <property type="match status" value="1"/>
</dbReference>
<dbReference type="Gene3D" id="3.30.565.10">
    <property type="entry name" value="Histidine kinase-like ATPase, C-terminal domain"/>
    <property type="match status" value="1"/>
</dbReference>
<comment type="function">
    <text evidence="4">This protein is involved in the repair of mismatches in DNA. It is required for dam-dependent methyl-directed DNA mismatch repair. May act as a 'molecular matchmaker', a protein that promotes the formation of a stable complex between two or more DNA-binding proteins in an ATP-dependent manner without itself being part of a final effector complex.</text>
</comment>
<dbReference type="CDD" id="cd00782">
    <property type="entry name" value="MutL_Trans"/>
    <property type="match status" value="1"/>
</dbReference>
<accession>A0ABY4PA08</accession>
<proteinExistence type="inferred from homology"/>
<dbReference type="NCBIfam" id="NF000950">
    <property type="entry name" value="PRK00095.1-3"/>
    <property type="match status" value="1"/>
</dbReference>
<evidence type="ECO:0000313" key="7">
    <source>
        <dbReference type="EMBL" id="UQS82447.1"/>
    </source>
</evidence>
<dbReference type="InterPro" id="IPR020667">
    <property type="entry name" value="DNA_mismatch_repair_MutL"/>
</dbReference>
<keyword evidence="3 4" id="KW-0234">DNA repair</keyword>
<sequence>MAQIQKLTPTLSNQIAAGEVIERPASVVKELVENALDANASQIDIQIKDAGVTQITVADNGTGIASDQVELAFLPHATSKINSTQDLFNVKTLGFRGEALASIAAVAKVRIITSIDAKSGTQLEIIGGEFQAPMTVAATKGTIITVEDLFYNTPVRLKYIKTLNTELKQVVDIVNRLALGHAKVAFTLTNEKKTLIRTSGNGDVQQAMAGIYGRKTAADLVACQAQDADFTIKGYTSLPKQTRANRNYLSLLVNGRYINNYQLSQAWLAGYGSKLMVGRYPLGVLQITAAPLLVDVNVHPTKREVRLSKEQQLAALVEQAVSQALESLNLIPDVPVDLTHKKQPVLTPLTLHQIAEPAGPPQVTEQSLIAPDALHWTSIFDDPKHLKEWDERLQQATPVCPSSPQVPDFAAQLETNAGQPTFPQLQFLAQIHETYLVAQSSDGFYLVDQHAAQERVKYEQYRVQMGQVSAYQQKLLVPLILDYSNADTVTLSDHLDLLKQVGVEIAPFGQNSFVVTAHPAWIPADQEEATIREMIDYILQDGKIDIAKFREQTAITMSCKLSIKANHHLDQSQAQAILDQLAQTKNPYNCSHGRPTLIHFSDQDVQKMFKRIQDPHQSRWKKRG</sequence>
<gene>
    <name evidence="4 7" type="primary">mutL</name>
    <name evidence="7" type="ORF">MOO45_01820</name>
</gene>
<dbReference type="SUPFAM" id="SSF55874">
    <property type="entry name" value="ATPase domain of HSP90 chaperone/DNA topoisomerase II/histidine kinase"/>
    <property type="match status" value="1"/>
</dbReference>
<dbReference type="Gene3D" id="3.30.230.10">
    <property type="match status" value="1"/>
</dbReference>
<reference evidence="7" key="1">
    <citation type="journal article" date="2022" name="Int. J. Syst. Evol. Microbiol.">
        <title>Apilactobacillus apisilvae sp. nov., Nicolia spurrieriana gen. nov. sp. nov., Bombilactobacillus folatiphilus sp. nov. and Bombilactobacillus thymidiniphilus sp. nov., four new lactic acid bacterial isolates from stingless bees Tetragonula carbonaria and Austroplebeia australis.</title>
        <authorList>
            <person name="Oliphant S.A."/>
            <person name="Watson-Haigh N.S."/>
            <person name="Sumby K.M."/>
            <person name="Gardner J."/>
            <person name="Groom S."/>
            <person name="Jiranek V."/>
        </authorList>
    </citation>
    <scope>NUCLEOTIDE SEQUENCE</scope>
    <source>
        <strain evidence="7">SG4_D2</strain>
    </source>
</reference>
<protein>
    <recommendedName>
        <fullName evidence="4">DNA mismatch repair protein MutL</fullName>
    </recommendedName>
</protein>
<dbReference type="HAMAP" id="MF_00149">
    <property type="entry name" value="DNA_mis_repair"/>
    <property type="match status" value="1"/>
</dbReference>
<dbReference type="RefSeq" id="WP_249514725.1">
    <property type="nucleotide sequence ID" value="NZ_CP093366.1"/>
</dbReference>
<dbReference type="PANTHER" id="PTHR10073">
    <property type="entry name" value="DNA MISMATCH REPAIR PROTEIN MLH, PMS, MUTL"/>
    <property type="match status" value="1"/>
</dbReference>
<dbReference type="InterPro" id="IPR042120">
    <property type="entry name" value="MutL_C_dimsub"/>
</dbReference>
<dbReference type="NCBIfam" id="TIGR00585">
    <property type="entry name" value="mutl"/>
    <property type="match status" value="1"/>
</dbReference>
<keyword evidence="7" id="KW-0255">Endonuclease</keyword>
<dbReference type="CDD" id="cd16926">
    <property type="entry name" value="HATPase_MutL-MLH-PMS-like"/>
    <property type="match status" value="1"/>
</dbReference>
<dbReference type="InterPro" id="IPR002099">
    <property type="entry name" value="MutL/Mlh/PMS"/>
</dbReference>
<dbReference type="Gene3D" id="3.30.1370.100">
    <property type="entry name" value="MutL, C-terminal domain, regulatory subdomain"/>
    <property type="match status" value="1"/>
</dbReference>
<keyword evidence="8" id="KW-1185">Reference proteome</keyword>
<dbReference type="SMART" id="SM01340">
    <property type="entry name" value="DNA_mis_repair"/>
    <property type="match status" value="1"/>
</dbReference>
<evidence type="ECO:0000256" key="2">
    <source>
        <dbReference type="ARBA" id="ARBA00022763"/>
    </source>
</evidence>
<dbReference type="Pfam" id="PF13589">
    <property type="entry name" value="HATPase_c_3"/>
    <property type="match status" value="1"/>
</dbReference>
<evidence type="ECO:0000256" key="4">
    <source>
        <dbReference type="HAMAP-Rule" id="MF_00149"/>
    </source>
</evidence>
<feature type="domain" description="MutL C-terminal dimerisation" evidence="5">
    <location>
        <begin position="427"/>
        <end position="569"/>
    </location>
</feature>
<dbReference type="InterPro" id="IPR042121">
    <property type="entry name" value="MutL_C_regsub"/>
</dbReference>
<name>A0ABY4PA08_9LACO</name>
<evidence type="ECO:0000256" key="3">
    <source>
        <dbReference type="ARBA" id="ARBA00023204"/>
    </source>
</evidence>
<dbReference type="GO" id="GO:0004519">
    <property type="term" value="F:endonuclease activity"/>
    <property type="evidence" value="ECO:0007669"/>
    <property type="project" value="UniProtKB-KW"/>
</dbReference>
<evidence type="ECO:0000256" key="1">
    <source>
        <dbReference type="ARBA" id="ARBA00006082"/>
    </source>
</evidence>
<evidence type="ECO:0000259" key="5">
    <source>
        <dbReference type="SMART" id="SM00853"/>
    </source>
</evidence>
<evidence type="ECO:0000259" key="6">
    <source>
        <dbReference type="SMART" id="SM01340"/>
    </source>
</evidence>